<dbReference type="EMBL" id="CABPSL010000009">
    <property type="protein sequence ID" value="VVE11959.1"/>
    <property type="molecule type" value="Genomic_DNA"/>
</dbReference>
<dbReference type="InterPro" id="IPR001584">
    <property type="entry name" value="Integrase_cat-core"/>
</dbReference>
<accession>A0A5E4VKG6</accession>
<dbReference type="Gene3D" id="3.30.420.10">
    <property type="entry name" value="Ribonuclease H-like superfamily/Ribonuclease H"/>
    <property type="match status" value="1"/>
</dbReference>
<dbReference type="GO" id="GO:0003676">
    <property type="term" value="F:nucleic acid binding"/>
    <property type="evidence" value="ECO:0007669"/>
    <property type="project" value="InterPro"/>
</dbReference>
<dbReference type="OrthoDB" id="9816028at2"/>
<gene>
    <name evidence="2" type="ORF">PCE31106_02668</name>
</gene>
<dbReference type="GO" id="GO:0015074">
    <property type="term" value="P:DNA integration"/>
    <property type="evidence" value="ECO:0007669"/>
    <property type="project" value="InterPro"/>
</dbReference>
<organism evidence="2 3">
    <name type="scientific">Pandoraea cepalis</name>
    <dbReference type="NCBI Taxonomy" id="2508294"/>
    <lineage>
        <taxon>Bacteria</taxon>
        <taxon>Pseudomonadati</taxon>
        <taxon>Pseudomonadota</taxon>
        <taxon>Betaproteobacteria</taxon>
        <taxon>Burkholderiales</taxon>
        <taxon>Burkholderiaceae</taxon>
        <taxon>Pandoraea</taxon>
    </lineage>
</organism>
<dbReference type="AlphaFoldDB" id="A0A5E4VKG6"/>
<evidence type="ECO:0000259" key="1">
    <source>
        <dbReference type="PROSITE" id="PS50994"/>
    </source>
</evidence>
<feature type="domain" description="Integrase catalytic" evidence="1">
    <location>
        <begin position="22"/>
        <end position="100"/>
    </location>
</feature>
<name>A0A5E4VKG6_9BURK</name>
<dbReference type="PROSITE" id="PS50994">
    <property type="entry name" value="INTEGRASE"/>
    <property type="match status" value="1"/>
</dbReference>
<dbReference type="Proteomes" id="UP000384354">
    <property type="component" value="Unassembled WGS sequence"/>
</dbReference>
<evidence type="ECO:0000313" key="2">
    <source>
        <dbReference type="EMBL" id="VVE11959.1"/>
    </source>
</evidence>
<dbReference type="Pfam" id="PF00665">
    <property type="entry name" value="rve"/>
    <property type="match status" value="1"/>
</dbReference>
<evidence type="ECO:0000313" key="3">
    <source>
        <dbReference type="Proteomes" id="UP000384354"/>
    </source>
</evidence>
<dbReference type="SUPFAM" id="SSF53098">
    <property type="entry name" value="Ribonuclease H-like"/>
    <property type="match status" value="1"/>
</dbReference>
<proteinExistence type="predicted"/>
<sequence length="100" mass="11765">MYLRLVCVRSVVHRLVRETPQPQSVPHFINEVWSMDFMHDQRVDGRSILALNVIDDFTREALGIEVDFSLPPERVIRTLKQHIEWRGKPKGIRCDKARNT</sequence>
<dbReference type="PANTHER" id="PTHR47515:SF2">
    <property type="entry name" value="INTEGRASE CORE DOMAIN PROTEIN"/>
    <property type="match status" value="1"/>
</dbReference>
<dbReference type="InterPro" id="IPR012337">
    <property type="entry name" value="RNaseH-like_sf"/>
</dbReference>
<protein>
    <submittedName>
        <fullName evidence="2">Integrase, catalytic region</fullName>
    </submittedName>
</protein>
<dbReference type="PANTHER" id="PTHR47515">
    <property type="entry name" value="LOW CALCIUM RESPONSE LOCUS PROTEIN T"/>
    <property type="match status" value="1"/>
</dbReference>
<reference evidence="2 3" key="1">
    <citation type="submission" date="2019-08" db="EMBL/GenBank/DDBJ databases">
        <authorList>
            <person name="Peeters C."/>
        </authorList>
    </citation>
    <scope>NUCLEOTIDE SEQUENCE [LARGE SCALE GENOMIC DNA]</scope>
    <source>
        <strain evidence="2 3">LMG 31106</strain>
    </source>
</reference>
<dbReference type="InterPro" id="IPR036397">
    <property type="entry name" value="RNaseH_sf"/>
</dbReference>